<comment type="similarity">
    <text evidence="3">Belongs to the ATPase gamma chain family.</text>
</comment>
<dbReference type="Gene3D" id="3.40.1380.10">
    <property type="match status" value="1"/>
</dbReference>
<evidence type="ECO:0008006" key="12">
    <source>
        <dbReference type="Google" id="ProtNLM"/>
    </source>
</evidence>
<proteinExistence type="inferred from homology"/>
<keyword evidence="5" id="KW-0375">Hydrogen ion transport</keyword>
<evidence type="ECO:0000313" key="11">
    <source>
        <dbReference type="Proteomes" id="UP000178908"/>
    </source>
</evidence>
<dbReference type="SUPFAM" id="SSF52943">
    <property type="entry name" value="ATP synthase (F1-ATPase), gamma subunit"/>
    <property type="match status" value="1"/>
</dbReference>
<keyword evidence="9" id="KW-0066">ATP synthesis</keyword>
<evidence type="ECO:0000256" key="4">
    <source>
        <dbReference type="ARBA" id="ARBA00022448"/>
    </source>
</evidence>
<evidence type="ECO:0000256" key="5">
    <source>
        <dbReference type="ARBA" id="ARBA00022781"/>
    </source>
</evidence>
<reference evidence="10 11" key="1">
    <citation type="journal article" date="2016" name="Nat. Commun.">
        <title>Thousands of microbial genomes shed light on interconnected biogeochemical processes in an aquifer system.</title>
        <authorList>
            <person name="Anantharaman K."/>
            <person name="Brown C.T."/>
            <person name="Hug L.A."/>
            <person name="Sharon I."/>
            <person name="Castelle C.J."/>
            <person name="Probst A.J."/>
            <person name="Thomas B.C."/>
            <person name="Singh A."/>
            <person name="Wilkins M.J."/>
            <person name="Karaoz U."/>
            <person name="Brodie E.L."/>
            <person name="Williams K.H."/>
            <person name="Hubbard S.S."/>
            <person name="Banfield J.F."/>
        </authorList>
    </citation>
    <scope>NUCLEOTIDE SEQUENCE [LARGE SCALE GENOMIC DNA]</scope>
</reference>
<dbReference type="InterPro" id="IPR035968">
    <property type="entry name" value="ATP_synth_F1_ATPase_gsu"/>
</dbReference>
<keyword evidence="7" id="KW-0472">Membrane</keyword>
<evidence type="ECO:0000256" key="6">
    <source>
        <dbReference type="ARBA" id="ARBA00023065"/>
    </source>
</evidence>
<comment type="caution">
    <text evidence="10">The sequence shown here is derived from an EMBL/GenBank/DDBJ whole genome shotgun (WGS) entry which is preliminary data.</text>
</comment>
<keyword evidence="6" id="KW-0406">Ion transport</keyword>
<dbReference type="GO" id="GO:0046933">
    <property type="term" value="F:proton-transporting ATP synthase activity, rotational mechanism"/>
    <property type="evidence" value="ECO:0007669"/>
    <property type="project" value="InterPro"/>
</dbReference>
<dbReference type="EMBL" id="MGJO01000024">
    <property type="protein sequence ID" value="OGN09339.1"/>
    <property type="molecule type" value="Genomic_DNA"/>
</dbReference>
<sequence>MVIVTSDRGLAGSFNSQVLRLADSFLKSYKEAGGENSLKVISVGKKAISYAEKKKLNLTDRFSGFGDFIESAKTIQLSDRIISGFLNKDWDRVMTISTHFRSTLKQEVLMRQVLPVDLDKIQNTINEIIPEHGRFSELRITNYLPAQAGESRITNPDYIFEPSPKELIGGLVEHLMKMQIYDLILEANASEHSARMVAMKTASDNAKELSGKLNLEYNKARQAGITKELIEITSAVNTLS</sequence>
<gene>
    <name evidence="10" type="ORF">A3C61_00640</name>
</gene>
<dbReference type="AlphaFoldDB" id="A0A1F8FAR2"/>
<keyword evidence="8" id="KW-0139">CF(1)</keyword>
<keyword evidence="4" id="KW-0813">Transport</keyword>
<evidence type="ECO:0000256" key="7">
    <source>
        <dbReference type="ARBA" id="ARBA00023136"/>
    </source>
</evidence>
<dbReference type="Pfam" id="PF00231">
    <property type="entry name" value="ATP-synt"/>
    <property type="match status" value="1"/>
</dbReference>
<evidence type="ECO:0000256" key="3">
    <source>
        <dbReference type="ARBA" id="ARBA00007681"/>
    </source>
</evidence>
<evidence type="ECO:0000256" key="9">
    <source>
        <dbReference type="ARBA" id="ARBA00023310"/>
    </source>
</evidence>
<dbReference type="CDD" id="cd12151">
    <property type="entry name" value="F1-ATPase_gamma"/>
    <property type="match status" value="1"/>
</dbReference>
<evidence type="ECO:0000256" key="8">
    <source>
        <dbReference type="ARBA" id="ARBA00023196"/>
    </source>
</evidence>
<evidence type="ECO:0000313" key="10">
    <source>
        <dbReference type="EMBL" id="OGN09339.1"/>
    </source>
</evidence>
<name>A0A1F8FAR2_9BACT</name>
<dbReference type="PRINTS" id="PR00126">
    <property type="entry name" value="ATPASEGAMMA"/>
</dbReference>
<accession>A0A1F8FAR2</accession>
<dbReference type="PANTHER" id="PTHR11693:SF22">
    <property type="entry name" value="ATP SYNTHASE SUBUNIT GAMMA, MITOCHONDRIAL"/>
    <property type="match status" value="1"/>
</dbReference>
<dbReference type="InterPro" id="IPR000131">
    <property type="entry name" value="ATP_synth_F1_gsu"/>
</dbReference>
<dbReference type="Gene3D" id="1.10.287.80">
    <property type="entry name" value="ATP synthase, gamma subunit, helix hairpin domain"/>
    <property type="match status" value="1"/>
</dbReference>
<evidence type="ECO:0000256" key="2">
    <source>
        <dbReference type="ARBA" id="ARBA00004170"/>
    </source>
</evidence>
<dbReference type="GO" id="GO:0045259">
    <property type="term" value="C:proton-transporting ATP synthase complex"/>
    <property type="evidence" value="ECO:0007669"/>
    <property type="project" value="UniProtKB-KW"/>
</dbReference>
<evidence type="ECO:0000256" key="1">
    <source>
        <dbReference type="ARBA" id="ARBA00003456"/>
    </source>
</evidence>
<dbReference type="PANTHER" id="PTHR11693">
    <property type="entry name" value="ATP SYNTHASE GAMMA CHAIN"/>
    <property type="match status" value="1"/>
</dbReference>
<protein>
    <recommendedName>
        <fullName evidence="12">ATP synthase F1 subunit gamma</fullName>
    </recommendedName>
</protein>
<dbReference type="Proteomes" id="UP000178908">
    <property type="component" value="Unassembled WGS sequence"/>
</dbReference>
<comment type="subcellular location">
    <subcellularLocation>
        <location evidence="2">Membrane</location>
        <topology evidence="2">Peripheral membrane protein</topology>
    </subcellularLocation>
</comment>
<organism evidence="10 11">
    <name type="scientific">Candidatus Yanofskybacteria bacterium RIFCSPHIGHO2_02_FULL_39_10</name>
    <dbReference type="NCBI Taxonomy" id="1802674"/>
    <lineage>
        <taxon>Bacteria</taxon>
        <taxon>Candidatus Yanofskyibacteriota</taxon>
    </lineage>
</organism>
<comment type="function">
    <text evidence="1">Produces ATP from ADP in the presence of a proton gradient across the membrane. The gamma chain is believed to be important in regulating ATPase activity and the flow of protons through the CF(0) complex.</text>
</comment>